<keyword evidence="4 5" id="KW-0472">Membrane</keyword>
<evidence type="ECO:0000256" key="2">
    <source>
        <dbReference type="ARBA" id="ARBA00022692"/>
    </source>
</evidence>
<feature type="transmembrane region" description="Helical" evidence="5">
    <location>
        <begin position="140"/>
        <end position="164"/>
    </location>
</feature>
<dbReference type="GO" id="GO:0012505">
    <property type="term" value="C:endomembrane system"/>
    <property type="evidence" value="ECO:0007669"/>
    <property type="project" value="UniProtKB-SubCell"/>
</dbReference>
<proteinExistence type="predicted"/>
<feature type="transmembrane region" description="Helical" evidence="5">
    <location>
        <begin position="99"/>
        <end position="120"/>
    </location>
</feature>
<reference evidence="7 8" key="1">
    <citation type="submission" date="2007-10" db="EMBL/GenBank/DDBJ databases">
        <title>Complete sequence of Caldivirga maquilingensis IC-167.</title>
        <authorList>
            <consortium name="US DOE Joint Genome Institute"/>
            <person name="Copeland A."/>
            <person name="Lucas S."/>
            <person name="Lapidus A."/>
            <person name="Barry K."/>
            <person name="Glavina del Rio T."/>
            <person name="Dalin E."/>
            <person name="Tice H."/>
            <person name="Pitluck S."/>
            <person name="Saunders E."/>
            <person name="Brettin T."/>
            <person name="Bruce D."/>
            <person name="Detter J.C."/>
            <person name="Han C."/>
            <person name="Schmutz J."/>
            <person name="Larimer F."/>
            <person name="Land M."/>
            <person name="Hauser L."/>
            <person name="Kyrpides N."/>
            <person name="Ivanova N."/>
            <person name="Biddle J.F."/>
            <person name="Zhang Z."/>
            <person name="Fitz-Gibbon S.T."/>
            <person name="Lowe T.M."/>
            <person name="Saltikov C."/>
            <person name="House C.H."/>
            <person name="Richardson P."/>
        </authorList>
    </citation>
    <scope>NUCLEOTIDE SEQUENCE [LARGE SCALE GENOMIC DNA]</scope>
    <source>
        <strain evidence="8">ATCC 700844 / DSM 13496 / JCM 10307 / IC-167</strain>
    </source>
</reference>
<dbReference type="EMBL" id="CP000852">
    <property type="protein sequence ID" value="ABW01680.1"/>
    <property type="molecule type" value="Genomic_DNA"/>
</dbReference>
<evidence type="ECO:0000256" key="4">
    <source>
        <dbReference type="ARBA" id="ARBA00023136"/>
    </source>
</evidence>
<evidence type="ECO:0000256" key="3">
    <source>
        <dbReference type="ARBA" id="ARBA00022989"/>
    </source>
</evidence>
<evidence type="ECO:0000256" key="1">
    <source>
        <dbReference type="ARBA" id="ARBA00004127"/>
    </source>
</evidence>
<feature type="transmembrane region" description="Helical" evidence="5">
    <location>
        <begin position="6"/>
        <end position="23"/>
    </location>
</feature>
<sequence length="418" mass="45542">MNISPLVWFVVAWFVFIGLVKLLLGNRVRIYYYIALMARSSGVERVLRPLADLIEGVPAIVIFVIVVVFFALAMVYAVPVLLPMPIQVIGELVGFVPSFIRILGINIAATVSVLTSLHTVSGQQAATQLVQSRFTPATPLIPGVTISVNVFIIVLIAIGISILVHEVSHGIVALRYGGRIKSGGVFLSLFILYGGFVEVDEVDLRKRAGLRGVLAMLSAGVFANMILSIIAIGLMYLALIPALQPYLSGIVITSIVKDSPAFYANIPANSLLLAVNGKPIISSLTLLYVLEGLKPGSQVTLTILHSGIIHTYTIVTSSNPSDPSLPFIGITIGDRLFYQFIYWLWTINVVIILLNTMPAWPLDGGQFLYHILLSIPGFKEDWANWIMYIISAALWVLFVFTLLVSLSSGLWRIAVTPP</sequence>
<dbReference type="GO" id="GO:0004222">
    <property type="term" value="F:metalloendopeptidase activity"/>
    <property type="evidence" value="ECO:0007669"/>
    <property type="project" value="InterPro"/>
</dbReference>
<feature type="transmembrane region" description="Helical" evidence="5">
    <location>
        <begin position="59"/>
        <end position="78"/>
    </location>
</feature>
<dbReference type="PANTHER" id="PTHR13325">
    <property type="entry name" value="PROTEASE M50 MEMBRANE-BOUND TRANSCRIPTION FACTOR SITE 2 PROTEASE"/>
    <property type="match status" value="1"/>
</dbReference>
<dbReference type="Pfam" id="PF02163">
    <property type="entry name" value="Peptidase_M50"/>
    <property type="match status" value="1"/>
</dbReference>
<evidence type="ECO:0000259" key="6">
    <source>
        <dbReference type="SMART" id="SM00228"/>
    </source>
</evidence>
<dbReference type="OrthoDB" id="15212at2157"/>
<comment type="subcellular location">
    <subcellularLocation>
        <location evidence="1">Endomembrane system</location>
        <topology evidence="1">Multi-pass membrane protein</topology>
    </subcellularLocation>
</comment>
<dbReference type="GeneID" id="5709372"/>
<keyword evidence="3 5" id="KW-1133">Transmembrane helix</keyword>
<evidence type="ECO:0000256" key="5">
    <source>
        <dbReference type="SAM" id="Phobius"/>
    </source>
</evidence>
<dbReference type="InterPro" id="IPR001193">
    <property type="entry name" value="MBTPS2"/>
</dbReference>
<dbReference type="GO" id="GO:0031293">
    <property type="term" value="P:membrane protein intracellular domain proteolysis"/>
    <property type="evidence" value="ECO:0007669"/>
    <property type="project" value="TreeGrafter"/>
</dbReference>
<accession>A8MD24</accession>
<dbReference type="KEGG" id="cma:Cmaq_0845"/>
<dbReference type="eggNOG" id="arCOG04064">
    <property type="taxonomic scope" value="Archaea"/>
</dbReference>
<keyword evidence="8" id="KW-1185">Reference proteome</keyword>
<gene>
    <name evidence="7" type="ordered locus">Cmaq_0845</name>
</gene>
<dbReference type="SUPFAM" id="SSF50156">
    <property type="entry name" value="PDZ domain-like"/>
    <property type="match status" value="1"/>
</dbReference>
<dbReference type="GO" id="GO:0005737">
    <property type="term" value="C:cytoplasm"/>
    <property type="evidence" value="ECO:0007669"/>
    <property type="project" value="TreeGrafter"/>
</dbReference>
<feature type="transmembrane region" description="Helical" evidence="5">
    <location>
        <begin position="382"/>
        <end position="404"/>
    </location>
</feature>
<dbReference type="InterPro" id="IPR036034">
    <property type="entry name" value="PDZ_sf"/>
</dbReference>
<protein>
    <submittedName>
        <fullName evidence="7">Peptidase M50</fullName>
    </submittedName>
</protein>
<evidence type="ECO:0000313" key="7">
    <source>
        <dbReference type="EMBL" id="ABW01680.1"/>
    </source>
</evidence>
<dbReference type="STRING" id="397948.Cmaq_0845"/>
<feature type="transmembrane region" description="Helical" evidence="5">
    <location>
        <begin position="176"/>
        <end position="196"/>
    </location>
</feature>
<dbReference type="InterPro" id="IPR008915">
    <property type="entry name" value="Peptidase_M50"/>
</dbReference>
<dbReference type="Gene3D" id="2.30.42.10">
    <property type="match status" value="1"/>
</dbReference>
<dbReference type="PRINTS" id="PR01000">
    <property type="entry name" value="SREBPS2PTASE"/>
</dbReference>
<name>A8MD24_CALMQ</name>
<keyword evidence="2 5" id="KW-0812">Transmembrane</keyword>
<feature type="transmembrane region" description="Helical" evidence="5">
    <location>
        <begin position="216"/>
        <end position="239"/>
    </location>
</feature>
<dbReference type="HOGENOM" id="CLU_666698_0_0_2"/>
<feature type="domain" description="PDZ" evidence="6">
    <location>
        <begin position="233"/>
        <end position="307"/>
    </location>
</feature>
<feature type="transmembrane region" description="Helical" evidence="5">
    <location>
        <begin position="340"/>
        <end position="362"/>
    </location>
</feature>
<dbReference type="GO" id="GO:0016020">
    <property type="term" value="C:membrane"/>
    <property type="evidence" value="ECO:0007669"/>
    <property type="project" value="InterPro"/>
</dbReference>
<dbReference type="SMART" id="SM00228">
    <property type="entry name" value="PDZ"/>
    <property type="match status" value="1"/>
</dbReference>
<dbReference type="RefSeq" id="WP_012185899.1">
    <property type="nucleotide sequence ID" value="NC_009954.1"/>
</dbReference>
<dbReference type="InterPro" id="IPR001478">
    <property type="entry name" value="PDZ"/>
</dbReference>
<dbReference type="PANTHER" id="PTHR13325:SF3">
    <property type="entry name" value="MEMBRANE-BOUND TRANSCRIPTION FACTOR SITE-2 PROTEASE"/>
    <property type="match status" value="1"/>
</dbReference>
<organism evidence="7 8">
    <name type="scientific">Caldivirga maquilingensis (strain ATCC 700844 / DSM 13496 / JCM 10307 / IC-167)</name>
    <dbReference type="NCBI Taxonomy" id="397948"/>
    <lineage>
        <taxon>Archaea</taxon>
        <taxon>Thermoproteota</taxon>
        <taxon>Thermoprotei</taxon>
        <taxon>Thermoproteales</taxon>
        <taxon>Thermoproteaceae</taxon>
        <taxon>Caldivirga</taxon>
    </lineage>
</organism>
<dbReference type="AlphaFoldDB" id="A8MD24"/>
<evidence type="ECO:0000313" key="8">
    <source>
        <dbReference type="Proteomes" id="UP000001137"/>
    </source>
</evidence>
<dbReference type="Proteomes" id="UP000001137">
    <property type="component" value="Chromosome"/>
</dbReference>